<dbReference type="EMBL" id="JUIV01000023">
    <property type="protein sequence ID" value="RYJ36796.1"/>
    <property type="molecule type" value="Genomic_DNA"/>
</dbReference>
<evidence type="ECO:0000313" key="1">
    <source>
        <dbReference type="EMBL" id="RYJ36796.1"/>
    </source>
</evidence>
<comment type="caution">
    <text evidence="1">The sequence shown here is derived from an EMBL/GenBank/DDBJ whole genome shotgun (WGS) entry which is preliminary data.</text>
</comment>
<gene>
    <name evidence="1" type="ORF">NU08_4195</name>
</gene>
<dbReference type="Proteomes" id="UP000290433">
    <property type="component" value="Unassembled WGS sequence"/>
</dbReference>
<proteinExistence type="predicted"/>
<reference evidence="1 2" key="1">
    <citation type="submission" date="2014-12" db="EMBL/GenBank/DDBJ databases">
        <title>Genome sequence of Flavobacterium anhuiense RCM74.</title>
        <authorList>
            <person name="Kim J.F."/>
            <person name="Song J.Y."/>
            <person name="Kwak M.-J."/>
            <person name="Lee S.-W."/>
        </authorList>
    </citation>
    <scope>NUCLEOTIDE SEQUENCE [LARGE SCALE GENOMIC DNA]</scope>
    <source>
        <strain evidence="1 2">RCM74</strain>
    </source>
</reference>
<sequence length="41" mass="5053">MYRFKCFFFAASKYDSAEKDGFYFLDFKNFKIVYLKFISII</sequence>
<evidence type="ECO:0000313" key="2">
    <source>
        <dbReference type="Proteomes" id="UP000290433"/>
    </source>
</evidence>
<organism evidence="1 2">
    <name type="scientific">Flavobacterium anhuiense</name>
    <dbReference type="NCBI Taxonomy" id="459526"/>
    <lineage>
        <taxon>Bacteria</taxon>
        <taxon>Pseudomonadati</taxon>
        <taxon>Bacteroidota</taxon>
        <taxon>Flavobacteriia</taxon>
        <taxon>Flavobacteriales</taxon>
        <taxon>Flavobacteriaceae</taxon>
        <taxon>Flavobacterium</taxon>
    </lineage>
</organism>
<dbReference type="AlphaFoldDB" id="A0A444VTN7"/>
<protein>
    <submittedName>
        <fullName evidence="1">Uncharacterized protein</fullName>
    </submittedName>
</protein>
<name>A0A444VTN7_9FLAO</name>
<accession>A0A444VTN7</accession>